<dbReference type="InterPro" id="IPR018657">
    <property type="entry name" value="LarA-like_N"/>
</dbReference>
<accession>A0A7C4PQU9</accession>
<dbReference type="PANTHER" id="PTHR33171">
    <property type="entry name" value="LAR_N DOMAIN-CONTAINING PROTEIN"/>
    <property type="match status" value="1"/>
</dbReference>
<dbReference type="AlphaFoldDB" id="A0A7C4PQU9"/>
<evidence type="ECO:0000313" key="2">
    <source>
        <dbReference type="EMBL" id="HGS20570.1"/>
    </source>
</evidence>
<dbReference type="Pfam" id="PF09861">
    <property type="entry name" value="Lar_N"/>
    <property type="match status" value="1"/>
</dbReference>
<protein>
    <submittedName>
        <fullName evidence="2">DUF2088 domain-containing protein</fullName>
    </submittedName>
</protein>
<feature type="domain" description="LarA-like N-terminal" evidence="1">
    <location>
        <begin position="25"/>
        <end position="190"/>
    </location>
</feature>
<reference evidence="2" key="1">
    <citation type="journal article" date="2020" name="mSystems">
        <title>Genome- and Community-Level Interaction Insights into Carbon Utilization and Element Cycling Functions of Hydrothermarchaeota in Hydrothermal Sediment.</title>
        <authorList>
            <person name="Zhou Z."/>
            <person name="Liu Y."/>
            <person name="Xu W."/>
            <person name="Pan J."/>
            <person name="Luo Z.H."/>
            <person name="Li M."/>
        </authorList>
    </citation>
    <scope>NUCLEOTIDE SEQUENCE [LARGE SCALE GENOMIC DNA]</scope>
    <source>
        <strain evidence="2">SpSt-573</strain>
    </source>
</reference>
<sequence length="438" mass="48222">MNSQGLGFADRYLTPAELENAVIEALQALDLAGRRVLVIVPDGTRTMPLPQMHALLARHLAPRTAAMDYLIALGTHRPMDDAALSRHFGVPVVQGSLPTGRVFNHRWMDSSTFTHLGTLTADRIHDLTGGLFTQDVPVRLNRLILDYDRLLILGPVFPHEVVGFSGGNKYFFPGIAGAEIIHFTHWLGAMLTSSRIIGTGPTPVRAVIDAAAAFIPTPAACLALVVTHEGVAGCFYGAPQEAWQSAAALSARVHIRYVEKPYQRVLSVMPTLYDDLWTAAKGMYKVEPVVADGGEVIIYAPHIREVSYSHGAILDEIGYHTRDYFLKQWERFKDYPWGILAHSTHVKGTGQYDALTGVETPRIRVTLATGIPRERCQRLHLGYLDPASIHPAEWEGREAEGLLLVPRAGEILYRLREGGIMEPTSRQKAGSEDQLTSS</sequence>
<name>A0A7C4PQU9_9CHLR</name>
<dbReference type="InterPro" id="IPR043166">
    <property type="entry name" value="LarA-like_C"/>
</dbReference>
<gene>
    <name evidence="2" type="ORF">ENT37_01735</name>
</gene>
<dbReference type="Gene3D" id="3.40.50.11440">
    <property type="match status" value="1"/>
</dbReference>
<dbReference type="GO" id="GO:0050043">
    <property type="term" value="F:lactate racemase activity"/>
    <property type="evidence" value="ECO:0007669"/>
    <property type="project" value="InterPro"/>
</dbReference>
<evidence type="ECO:0000259" key="1">
    <source>
        <dbReference type="Pfam" id="PF09861"/>
    </source>
</evidence>
<dbReference type="PANTHER" id="PTHR33171:SF17">
    <property type="entry name" value="LARA-LIKE N-TERMINAL DOMAIN-CONTAINING PROTEIN"/>
    <property type="match status" value="1"/>
</dbReference>
<dbReference type="Gene3D" id="3.90.226.30">
    <property type="match status" value="1"/>
</dbReference>
<dbReference type="InterPro" id="IPR048068">
    <property type="entry name" value="LarA-like"/>
</dbReference>
<proteinExistence type="predicted"/>
<comment type="caution">
    <text evidence="2">The sequence shown here is derived from an EMBL/GenBank/DDBJ whole genome shotgun (WGS) entry which is preliminary data.</text>
</comment>
<dbReference type="EMBL" id="DSYK01000090">
    <property type="protein sequence ID" value="HGS20570.1"/>
    <property type="molecule type" value="Genomic_DNA"/>
</dbReference>
<organism evidence="2">
    <name type="scientific">Anaerolinea thermolimosa</name>
    <dbReference type="NCBI Taxonomy" id="229919"/>
    <lineage>
        <taxon>Bacteria</taxon>
        <taxon>Bacillati</taxon>
        <taxon>Chloroflexota</taxon>
        <taxon>Anaerolineae</taxon>
        <taxon>Anaerolineales</taxon>
        <taxon>Anaerolineaceae</taxon>
        <taxon>Anaerolinea</taxon>
    </lineage>
</organism>